<dbReference type="EMBL" id="AFBQ01000283">
    <property type="protein sequence ID" value="EHY30749.1"/>
    <property type="molecule type" value="Genomic_DNA"/>
</dbReference>
<dbReference type="InterPro" id="IPR023577">
    <property type="entry name" value="CYTH_domain"/>
</dbReference>
<dbReference type="InterPro" id="IPR012042">
    <property type="entry name" value="NeuTTM/CthTTM-like"/>
</dbReference>
<dbReference type="CDD" id="cd07891">
    <property type="entry name" value="CYTH-like_CthTTM-like_1"/>
    <property type="match status" value="1"/>
</dbReference>
<dbReference type="SUPFAM" id="SSF55154">
    <property type="entry name" value="CYTH-like phosphatases"/>
    <property type="match status" value="1"/>
</dbReference>
<gene>
    <name evidence="3" type="ORF">HMPREF9440_01891</name>
</gene>
<dbReference type="STRING" id="762967.HMPREF9440_01891"/>
<dbReference type="Proteomes" id="UP000004956">
    <property type="component" value="Unassembled WGS sequence"/>
</dbReference>
<evidence type="ECO:0000313" key="3">
    <source>
        <dbReference type="EMBL" id="EHY30749.1"/>
    </source>
</evidence>
<dbReference type="InterPro" id="IPR033469">
    <property type="entry name" value="CYTH-like_dom_sf"/>
</dbReference>
<dbReference type="Gene3D" id="2.40.320.10">
    <property type="entry name" value="Hypothetical Protein Pfu-838710-001"/>
    <property type="match status" value="1"/>
</dbReference>
<dbReference type="SMART" id="SM01118">
    <property type="entry name" value="CYTH"/>
    <property type="match status" value="1"/>
</dbReference>
<dbReference type="PIRSF" id="PIRSF016487">
    <property type="entry name" value="CYTH_UCP016487"/>
    <property type="match status" value="1"/>
</dbReference>
<feature type="active site" description="Proton acceptor" evidence="1">
    <location>
        <position position="28"/>
    </location>
</feature>
<sequence>MGVEIERKFLVKPGAWERAVPQPMAQGYLARGDAATVRVRVSGGHAWLTVKGRGDGLSRPEFEYGIPADEARAMLAMVPGVVEKTRRRVPVGAHVWEVDVFEGENAGLVVAEVELTSPDEAFERPAWLGAEVTGVPRYYNSELSVRPFRMWSAAEKAGKAAKADEA</sequence>
<dbReference type="PATRIC" id="fig|762967.3.peg.1491"/>
<dbReference type="HOGENOM" id="CLU_109545_1_0_4"/>
<organism evidence="3 4">
    <name type="scientific">Sutterella parvirubra YIT 11816</name>
    <dbReference type="NCBI Taxonomy" id="762967"/>
    <lineage>
        <taxon>Bacteria</taxon>
        <taxon>Pseudomonadati</taxon>
        <taxon>Pseudomonadota</taxon>
        <taxon>Betaproteobacteria</taxon>
        <taxon>Burkholderiales</taxon>
        <taxon>Sutterellaceae</taxon>
        <taxon>Sutterella</taxon>
    </lineage>
</organism>
<protein>
    <submittedName>
        <fullName evidence="3">Adenylate cyclase</fullName>
    </submittedName>
</protein>
<reference evidence="3 4" key="1">
    <citation type="submission" date="2011-11" db="EMBL/GenBank/DDBJ databases">
        <authorList>
            <person name="Weinstock G."/>
            <person name="Sodergren E."/>
            <person name="Clifton S."/>
            <person name="Fulton L."/>
            <person name="Fulton B."/>
            <person name="Courtney L."/>
            <person name="Fronick C."/>
            <person name="Harrison M."/>
            <person name="Strong C."/>
            <person name="Farmer C."/>
            <person name="Delahaunty K."/>
            <person name="Markovic C."/>
            <person name="Hall O."/>
            <person name="Minx P."/>
            <person name="Tomlinson C."/>
            <person name="Mitreva M."/>
            <person name="Hou S."/>
            <person name="Chen J."/>
            <person name="Wollam A."/>
            <person name="Pepin K.H."/>
            <person name="Johnson M."/>
            <person name="Bhonagiri V."/>
            <person name="Zhang X."/>
            <person name="Suruliraj S."/>
            <person name="Warren W."/>
            <person name="Chinwalla A."/>
            <person name="Mardis E.R."/>
            <person name="Wilson R.K."/>
        </authorList>
    </citation>
    <scope>NUCLEOTIDE SEQUENCE [LARGE SCALE GENOMIC DNA]</scope>
    <source>
        <strain evidence="3 4">YIT 11816</strain>
    </source>
</reference>
<dbReference type="PROSITE" id="PS51707">
    <property type="entry name" value="CYTH"/>
    <property type="match status" value="1"/>
</dbReference>
<evidence type="ECO:0000256" key="1">
    <source>
        <dbReference type="PIRSR" id="PIRSR016487-1"/>
    </source>
</evidence>
<accession>H3KGL0</accession>
<dbReference type="OrthoDB" id="9805588at2"/>
<dbReference type="RefSeq" id="WP_008543048.1">
    <property type="nucleotide sequence ID" value="NZ_JH605000.1"/>
</dbReference>
<dbReference type="PANTHER" id="PTHR40114">
    <property type="entry name" value="SLR0698 PROTEIN"/>
    <property type="match status" value="1"/>
</dbReference>
<feature type="domain" description="CYTH" evidence="2">
    <location>
        <begin position="2"/>
        <end position="145"/>
    </location>
</feature>
<dbReference type="PANTHER" id="PTHR40114:SF1">
    <property type="entry name" value="SLR0698 PROTEIN"/>
    <property type="match status" value="1"/>
</dbReference>
<name>H3KGL0_9BURK</name>
<dbReference type="Pfam" id="PF01928">
    <property type="entry name" value="CYTH"/>
    <property type="match status" value="1"/>
</dbReference>
<comment type="caution">
    <text evidence="3">The sequence shown here is derived from an EMBL/GenBank/DDBJ whole genome shotgun (WGS) entry which is preliminary data.</text>
</comment>
<evidence type="ECO:0000259" key="2">
    <source>
        <dbReference type="PROSITE" id="PS51707"/>
    </source>
</evidence>
<dbReference type="AlphaFoldDB" id="H3KGL0"/>
<keyword evidence="4" id="KW-1185">Reference proteome</keyword>
<evidence type="ECO:0000313" key="4">
    <source>
        <dbReference type="Proteomes" id="UP000004956"/>
    </source>
</evidence>
<proteinExistence type="predicted"/>